<comment type="caution">
    <text evidence="1">The sequence shown here is derived from an EMBL/GenBank/DDBJ whole genome shotgun (WGS) entry which is preliminary data.</text>
</comment>
<gene>
    <name evidence="1" type="ORF">CQA57_02630</name>
</gene>
<evidence type="ECO:0000313" key="1">
    <source>
        <dbReference type="EMBL" id="RDU74181.1"/>
    </source>
</evidence>
<sequence>MVRKNQAKTLNMRFLLFLLLIPLFLNASIKIKKDVADLDIDTTRSGWDIAIDRISLNLSSTSIQNQTNYEKFSNTHFKGDSQIVAESSLLFHSNYYAKHFVIFNTIFSEYGRNIIYPTDGKKIDNTTLDRIIISSDYTQKIWDFQHLWGGFDMGPYAQISYQTQFIKQSGFNRTQILRFNTGLKLFDGKYLKNFYISLFGEEDFTYKNPRQSFGFNTGINLQYNFNPNVKLVNYLNFKQYFLNNYPLQLSPELELEWNIRAESAIFKHFSIAPFFSFYLLKGKYFEKPATNIMLGISLIYGQTFIDSKAQKQEE</sequence>
<dbReference type="Proteomes" id="UP000256695">
    <property type="component" value="Unassembled WGS sequence"/>
</dbReference>
<protein>
    <recommendedName>
        <fullName evidence="3">DUF3078 domain-containing protein</fullName>
    </recommendedName>
</protein>
<reference evidence="1 2" key="1">
    <citation type="submission" date="2018-04" db="EMBL/GenBank/DDBJ databases">
        <title>Novel Campyloabacter and Helicobacter Species and Strains.</title>
        <authorList>
            <person name="Mannion A.J."/>
            <person name="Shen Z."/>
            <person name="Fox J.G."/>
        </authorList>
    </citation>
    <scope>NUCLEOTIDE SEQUENCE [LARGE SCALE GENOMIC DNA]</scope>
    <source>
        <strain evidence="1 2">MIT 04-9362</strain>
    </source>
</reference>
<accession>A0A3D8JBB2</accession>
<proteinExistence type="predicted"/>
<dbReference type="EMBL" id="NXLX01000004">
    <property type="protein sequence ID" value="RDU74181.1"/>
    <property type="molecule type" value="Genomic_DNA"/>
</dbReference>
<keyword evidence="2" id="KW-1185">Reference proteome</keyword>
<name>A0A3D8JBB2_9HELI</name>
<evidence type="ECO:0008006" key="3">
    <source>
        <dbReference type="Google" id="ProtNLM"/>
    </source>
</evidence>
<organism evidence="1 2">
    <name type="scientific">Helicobacter anseris</name>
    <dbReference type="NCBI Taxonomy" id="375926"/>
    <lineage>
        <taxon>Bacteria</taxon>
        <taxon>Pseudomonadati</taxon>
        <taxon>Campylobacterota</taxon>
        <taxon>Epsilonproteobacteria</taxon>
        <taxon>Campylobacterales</taxon>
        <taxon>Helicobacteraceae</taxon>
        <taxon>Helicobacter</taxon>
    </lineage>
</organism>
<evidence type="ECO:0000313" key="2">
    <source>
        <dbReference type="Proteomes" id="UP000256695"/>
    </source>
</evidence>
<dbReference type="AlphaFoldDB" id="A0A3D8JBB2"/>